<name>A0AAF3FPZ1_9BILA</name>
<reference evidence="3" key="1">
    <citation type="submission" date="2024-02" db="UniProtKB">
        <authorList>
            <consortium name="WormBaseParasite"/>
        </authorList>
    </citation>
    <scope>IDENTIFICATION</scope>
</reference>
<dbReference type="Proteomes" id="UP000887575">
    <property type="component" value="Unassembled WGS sequence"/>
</dbReference>
<sequence>MKKVESIIQKFLLFFFIEKATVHVVRGLHFLLLFTSFVLSWIILTVHITVFRQYHKDPNLECGKKSPIYPEILTQRYKSFYVEIFVYDCIGVNQFLAFNAALGLILEFTCWLTSVLTLVGMKDKMARFFFVHFGVLIFARTAFLIVFPRVSMGSHLEILIVTAVHLGVSLIVCTYLSISTIWKRKIKEKLKLNSRRINIAVLRFPTE</sequence>
<keyword evidence="2" id="KW-1185">Reference proteome</keyword>
<dbReference type="WBParaSite" id="MBELARI_LOCUS7721">
    <property type="protein sequence ID" value="MBELARI_LOCUS7721"/>
    <property type="gene ID" value="MBELARI_LOCUS7721"/>
</dbReference>
<protein>
    <submittedName>
        <fullName evidence="3">Uncharacterized protein</fullName>
    </submittedName>
</protein>
<accession>A0AAF3FPZ1</accession>
<keyword evidence="1" id="KW-1133">Transmembrane helix</keyword>
<evidence type="ECO:0000313" key="3">
    <source>
        <dbReference type="WBParaSite" id="MBELARI_LOCUS7721"/>
    </source>
</evidence>
<proteinExistence type="predicted"/>
<feature type="transmembrane region" description="Helical" evidence="1">
    <location>
        <begin position="128"/>
        <end position="147"/>
    </location>
</feature>
<keyword evidence="1" id="KW-0812">Transmembrane</keyword>
<evidence type="ECO:0000313" key="2">
    <source>
        <dbReference type="Proteomes" id="UP000887575"/>
    </source>
</evidence>
<organism evidence="2 3">
    <name type="scientific">Mesorhabditis belari</name>
    <dbReference type="NCBI Taxonomy" id="2138241"/>
    <lineage>
        <taxon>Eukaryota</taxon>
        <taxon>Metazoa</taxon>
        <taxon>Ecdysozoa</taxon>
        <taxon>Nematoda</taxon>
        <taxon>Chromadorea</taxon>
        <taxon>Rhabditida</taxon>
        <taxon>Rhabditina</taxon>
        <taxon>Rhabditomorpha</taxon>
        <taxon>Rhabditoidea</taxon>
        <taxon>Rhabditidae</taxon>
        <taxon>Mesorhabditinae</taxon>
        <taxon>Mesorhabditis</taxon>
    </lineage>
</organism>
<feature type="transmembrane region" description="Helical" evidence="1">
    <location>
        <begin position="28"/>
        <end position="50"/>
    </location>
</feature>
<dbReference type="AlphaFoldDB" id="A0AAF3FPZ1"/>
<evidence type="ECO:0000256" key="1">
    <source>
        <dbReference type="SAM" id="Phobius"/>
    </source>
</evidence>
<feature type="transmembrane region" description="Helical" evidence="1">
    <location>
        <begin position="95"/>
        <end position="121"/>
    </location>
</feature>
<feature type="transmembrane region" description="Helical" evidence="1">
    <location>
        <begin position="159"/>
        <end position="182"/>
    </location>
</feature>
<keyword evidence="1" id="KW-0472">Membrane</keyword>